<sequence>MKRTPPALRLAVLAAAIALTAAGVSGCTGTAPSGGARADGGSSTSSGDATAALSRALASCGLSSRSTGVTVRAQDLALVSQPHGRPTDVVAASARCTVKALGMPARDAALFDQDMASGGFQTLSWRGWTATMTVKDTLHFEVDVFAQAA</sequence>
<evidence type="ECO:0000313" key="3">
    <source>
        <dbReference type="Proteomes" id="UP001501594"/>
    </source>
</evidence>
<proteinExistence type="predicted"/>
<dbReference type="PROSITE" id="PS51257">
    <property type="entry name" value="PROKAR_LIPOPROTEIN"/>
    <property type="match status" value="1"/>
</dbReference>
<evidence type="ECO:0008006" key="4">
    <source>
        <dbReference type="Google" id="ProtNLM"/>
    </source>
</evidence>
<keyword evidence="1" id="KW-0732">Signal</keyword>
<dbReference type="Proteomes" id="UP001501594">
    <property type="component" value="Unassembled WGS sequence"/>
</dbReference>
<accession>A0ABP8DZR7</accession>
<evidence type="ECO:0000313" key="2">
    <source>
        <dbReference type="EMBL" id="GAA4265391.1"/>
    </source>
</evidence>
<reference evidence="3" key="1">
    <citation type="journal article" date="2019" name="Int. J. Syst. Evol. Microbiol.">
        <title>The Global Catalogue of Microorganisms (GCM) 10K type strain sequencing project: providing services to taxonomists for standard genome sequencing and annotation.</title>
        <authorList>
            <consortium name="The Broad Institute Genomics Platform"/>
            <consortium name="The Broad Institute Genome Sequencing Center for Infectious Disease"/>
            <person name="Wu L."/>
            <person name="Ma J."/>
        </authorList>
    </citation>
    <scope>NUCLEOTIDE SEQUENCE [LARGE SCALE GENOMIC DNA]</scope>
    <source>
        <strain evidence="3">JCM 17442</strain>
    </source>
</reference>
<protein>
    <recommendedName>
        <fullName evidence="4">Lipoprotein</fullName>
    </recommendedName>
</protein>
<organism evidence="2 3">
    <name type="scientific">Frondihabitans peucedani</name>
    <dbReference type="NCBI Taxonomy" id="598626"/>
    <lineage>
        <taxon>Bacteria</taxon>
        <taxon>Bacillati</taxon>
        <taxon>Actinomycetota</taxon>
        <taxon>Actinomycetes</taxon>
        <taxon>Micrococcales</taxon>
        <taxon>Microbacteriaceae</taxon>
        <taxon>Frondihabitans</taxon>
    </lineage>
</organism>
<evidence type="ECO:0000256" key="1">
    <source>
        <dbReference type="SAM" id="SignalP"/>
    </source>
</evidence>
<comment type="caution">
    <text evidence="2">The sequence shown here is derived from an EMBL/GenBank/DDBJ whole genome shotgun (WGS) entry which is preliminary data.</text>
</comment>
<gene>
    <name evidence="2" type="ORF">GCM10022256_10030</name>
</gene>
<keyword evidence="3" id="KW-1185">Reference proteome</keyword>
<feature type="chain" id="PRO_5045549224" description="Lipoprotein" evidence="1">
    <location>
        <begin position="22"/>
        <end position="149"/>
    </location>
</feature>
<feature type="signal peptide" evidence="1">
    <location>
        <begin position="1"/>
        <end position="21"/>
    </location>
</feature>
<dbReference type="RefSeq" id="WP_344793927.1">
    <property type="nucleotide sequence ID" value="NZ_BAABAU010000001.1"/>
</dbReference>
<dbReference type="EMBL" id="BAABAU010000001">
    <property type="protein sequence ID" value="GAA4265391.1"/>
    <property type="molecule type" value="Genomic_DNA"/>
</dbReference>
<name>A0ABP8DZR7_9MICO</name>